<dbReference type="AlphaFoldDB" id="A0A0F9PLX4"/>
<keyword evidence="1" id="KW-1003">Cell membrane</keyword>
<gene>
    <name evidence="6" type="ORF">LCGC14_1200200</name>
</gene>
<keyword evidence="2 5" id="KW-0812">Transmembrane</keyword>
<evidence type="ECO:0000256" key="2">
    <source>
        <dbReference type="ARBA" id="ARBA00022692"/>
    </source>
</evidence>
<feature type="transmembrane region" description="Helical" evidence="5">
    <location>
        <begin position="6"/>
        <end position="26"/>
    </location>
</feature>
<evidence type="ECO:0008006" key="7">
    <source>
        <dbReference type="Google" id="ProtNLM"/>
    </source>
</evidence>
<comment type="caution">
    <text evidence="6">The sequence shown here is derived from an EMBL/GenBank/DDBJ whole genome shotgun (WGS) entry which is preliminary data.</text>
</comment>
<keyword evidence="3 5" id="KW-1133">Transmembrane helix</keyword>
<protein>
    <recommendedName>
        <fullName evidence="7">DUF1656 domain-containing protein</fullName>
    </recommendedName>
</protein>
<evidence type="ECO:0000313" key="6">
    <source>
        <dbReference type="EMBL" id="KKM94252.1"/>
    </source>
</evidence>
<dbReference type="Pfam" id="PF07869">
    <property type="entry name" value="DUF1656"/>
    <property type="match status" value="1"/>
</dbReference>
<feature type="transmembrane region" description="Helical" evidence="5">
    <location>
        <begin position="46"/>
        <end position="65"/>
    </location>
</feature>
<reference evidence="6" key="1">
    <citation type="journal article" date="2015" name="Nature">
        <title>Complex archaea that bridge the gap between prokaryotes and eukaryotes.</title>
        <authorList>
            <person name="Spang A."/>
            <person name="Saw J.H."/>
            <person name="Jorgensen S.L."/>
            <person name="Zaremba-Niedzwiedzka K."/>
            <person name="Martijn J."/>
            <person name="Lind A.E."/>
            <person name="van Eijk R."/>
            <person name="Schleper C."/>
            <person name="Guy L."/>
            <person name="Ettema T.J."/>
        </authorList>
    </citation>
    <scope>NUCLEOTIDE SEQUENCE</scope>
</reference>
<dbReference type="EMBL" id="LAZR01006163">
    <property type="protein sequence ID" value="KKM94252.1"/>
    <property type="molecule type" value="Genomic_DNA"/>
</dbReference>
<evidence type="ECO:0000256" key="5">
    <source>
        <dbReference type="SAM" id="Phobius"/>
    </source>
</evidence>
<accession>A0A0F9PLX4</accession>
<evidence type="ECO:0000256" key="3">
    <source>
        <dbReference type="ARBA" id="ARBA00022989"/>
    </source>
</evidence>
<evidence type="ECO:0000256" key="4">
    <source>
        <dbReference type="ARBA" id="ARBA00023136"/>
    </source>
</evidence>
<sequence length="66" mass="7626">MLHEMSIGGMLFSPFVVLLPMAFVLAAATRLMMHHLGWRRYIWKEAWFDVAAFVCYLAAIVYLFGD</sequence>
<proteinExistence type="predicted"/>
<keyword evidence="4 5" id="KW-0472">Membrane</keyword>
<organism evidence="6">
    <name type="scientific">marine sediment metagenome</name>
    <dbReference type="NCBI Taxonomy" id="412755"/>
    <lineage>
        <taxon>unclassified sequences</taxon>
        <taxon>metagenomes</taxon>
        <taxon>ecological metagenomes</taxon>
    </lineage>
</organism>
<evidence type="ECO:0000256" key="1">
    <source>
        <dbReference type="ARBA" id="ARBA00022475"/>
    </source>
</evidence>
<dbReference type="InterPro" id="IPR012451">
    <property type="entry name" value="DUF1656"/>
</dbReference>
<name>A0A0F9PLX4_9ZZZZ</name>